<organism evidence="1 2">
    <name type="scientific">Nguyenibacter vanlangensis</name>
    <dbReference type="NCBI Taxonomy" id="1216886"/>
    <lineage>
        <taxon>Bacteria</taxon>
        <taxon>Pseudomonadati</taxon>
        <taxon>Pseudomonadota</taxon>
        <taxon>Alphaproteobacteria</taxon>
        <taxon>Acetobacterales</taxon>
        <taxon>Acetobacteraceae</taxon>
        <taxon>Nguyenibacter</taxon>
    </lineage>
</organism>
<dbReference type="Proteomes" id="UP001449795">
    <property type="component" value="Chromosome"/>
</dbReference>
<proteinExistence type="predicted"/>
<accession>A0ABZ3D8L5</accession>
<dbReference type="EMBL" id="CP152276">
    <property type="protein sequence ID" value="XAE44151.1"/>
    <property type="molecule type" value="Genomic_DNA"/>
</dbReference>
<dbReference type="RefSeq" id="WP_342629456.1">
    <property type="nucleotide sequence ID" value="NZ_CP152276.1"/>
</dbReference>
<keyword evidence="2" id="KW-1185">Reference proteome</keyword>
<gene>
    <name evidence="1" type="ORF">AAC691_06865</name>
</gene>
<name>A0ABZ3D8L5_9PROT</name>
<sequence>MDDKIKGPSLRRHPGHAPCLAVLKTLFVPLFMPLFCDPPVLCQRAPG</sequence>
<reference evidence="1 2" key="1">
    <citation type="submission" date="2024-04" db="EMBL/GenBank/DDBJ databases">
        <title>Complete genome sequence of Nguyenibacter vanlangesis HBCM-1154, a strain capable of nitrogen fixation, IAA production, and phosphorus solubilization isolated from sugarcane soil.</title>
        <authorList>
            <person name="MY HANH P."/>
        </authorList>
    </citation>
    <scope>NUCLEOTIDE SEQUENCE [LARGE SCALE GENOMIC DNA]</scope>
    <source>
        <strain evidence="1 2">HBCM 1154</strain>
    </source>
</reference>
<evidence type="ECO:0000313" key="2">
    <source>
        <dbReference type="Proteomes" id="UP001449795"/>
    </source>
</evidence>
<evidence type="ECO:0000313" key="1">
    <source>
        <dbReference type="EMBL" id="XAE44151.1"/>
    </source>
</evidence>
<protein>
    <submittedName>
        <fullName evidence="1">Uncharacterized protein</fullName>
    </submittedName>
</protein>